<dbReference type="InterPro" id="IPR029058">
    <property type="entry name" value="AB_hydrolase_fold"/>
</dbReference>
<dbReference type="PANTHER" id="PTHR43798:SF33">
    <property type="entry name" value="HYDROLASE, PUTATIVE (AFU_ORTHOLOGUE AFUA_2G14860)-RELATED"/>
    <property type="match status" value="1"/>
</dbReference>
<dbReference type="PANTHER" id="PTHR43798">
    <property type="entry name" value="MONOACYLGLYCEROL LIPASE"/>
    <property type="match status" value="1"/>
</dbReference>
<evidence type="ECO:0000259" key="2">
    <source>
        <dbReference type="Pfam" id="PF12697"/>
    </source>
</evidence>
<keyword evidence="1" id="KW-0472">Membrane</keyword>
<sequence length="613" mass="65878">MGIIARVARSLFAPRSLSRSDTLAVAERLSAATHLVASLELLRRSGDRKPGGVNNWAISRENMSHQAMATRFFDKVSGPRASAALHLARAASAAFLLAPTDRMRKSRLSANAIITGASIGTFPSQLYGTDGSDQASFLVQAAVTVARSSRQPRVADAALWFLGLQSTLNYAASGWVKMVSPTWRTGRALPGVMRTVTYGHEGAWRTAERFPVAARTLGHAVLAMECLFPLVFVARGRLAPTFVGSAAAFHAVNAAAMGLGRFVGAFCAMHPAVLYVTDPRRRSRGTAGEPPRNDLLPVVAAGLAAATLAGGMAAQAARARKVARGRQGMRRVRTRSGNVLAYLTENPQAAGPVVFFESALAASDLHWEWLRREVSQHLSTVVYQRAGYGASESRDRRPFRLASAVEDFADLARETAGERPVIIVGHSLGGYLALRSGQLLGDQVKGVVLLDSSHPGELDRSPRQAGGAVMLDTTLRLMAPSMRIGMGPLLQIPRAIHRLPADVLELALCQYRDARLWNASHREWKATRAEFAAFDGMLPKLTAEVLCLSAEATLTDDPVQTELHRELAESGRAGAHHVVEGADHESIVTEERHATEVAARIGAFVRGLTEGRP</sequence>
<keyword evidence="3" id="KW-0378">Hydrolase</keyword>
<feature type="transmembrane region" description="Helical" evidence="1">
    <location>
        <begin position="246"/>
        <end position="275"/>
    </location>
</feature>
<keyword evidence="1" id="KW-1133">Transmembrane helix</keyword>
<reference evidence="3 4" key="1">
    <citation type="submission" date="2019-07" db="EMBL/GenBank/DDBJ databases">
        <title>R&amp;d 2014.</title>
        <authorList>
            <person name="Klenk H.-P."/>
        </authorList>
    </citation>
    <scope>NUCLEOTIDE SEQUENCE [LARGE SCALE GENOMIC DNA]</scope>
    <source>
        <strain evidence="3 4">DSM 43868</strain>
    </source>
</reference>
<dbReference type="SUPFAM" id="SSF53474">
    <property type="entry name" value="alpha/beta-Hydrolases"/>
    <property type="match status" value="1"/>
</dbReference>
<feature type="transmembrane region" description="Helical" evidence="1">
    <location>
        <begin position="295"/>
        <end position="317"/>
    </location>
</feature>
<dbReference type="GO" id="GO:0016020">
    <property type="term" value="C:membrane"/>
    <property type="evidence" value="ECO:0007669"/>
    <property type="project" value="TreeGrafter"/>
</dbReference>
<proteinExistence type="predicted"/>
<keyword evidence="1" id="KW-0812">Transmembrane</keyword>
<feature type="domain" description="AB hydrolase-1" evidence="2">
    <location>
        <begin position="365"/>
        <end position="599"/>
    </location>
</feature>
<dbReference type="Gene3D" id="3.40.50.1820">
    <property type="entry name" value="alpha/beta hydrolase"/>
    <property type="match status" value="1"/>
</dbReference>
<accession>A0A562IC70</accession>
<dbReference type="Proteomes" id="UP000319825">
    <property type="component" value="Unassembled WGS sequence"/>
</dbReference>
<dbReference type="GO" id="GO:0016787">
    <property type="term" value="F:hydrolase activity"/>
    <property type="evidence" value="ECO:0007669"/>
    <property type="project" value="UniProtKB-KW"/>
</dbReference>
<dbReference type="AlphaFoldDB" id="A0A562IC70"/>
<evidence type="ECO:0000313" key="4">
    <source>
        <dbReference type="Proteomes" id="UP000319825"/>
    </source>
</evidence>
<dbReference type="Pfam" id="PF12697">
    <property type="entry name" value="Abhydrolase_6"/>
    <property type="match status" value="1"/>
</dbReference>
<evidence type="ECO:0000256" key="1">
    <source>
        <dbReference type="SAM" id="Phobius"/>
    </source>
</evidence>
<protein>
    <submittedName>
        <fullName evidence="3">Alpha-beta hydrolase superfamily lysophospholipase</fullName>
    </submittedName>
</protein>
<gene>
    <name evidence="3" type="ORF">JD77_03584</name>
</gene>
<dbReference type="InterPro" id="IPR000073">
    <property type="entry name" value="AB_hydrolase_1"/>
</dbReference>
<comment type="caution">
    <text evidence="3">The sequence shown here is derived from an EMBL/GenBank/DDBJ whole genome shotgun (WGS) entry which is preliminary data.</text>
</comment>
<feature type="transmembrane region" description="Helical" evidence="1">
    <location>
        <begin position="212"/>
        <end position="234"/>
    </location>
</feature>
<dbReference type="InterPro" id="IPR050266">
    <property type="entry name" value="AB_hydrolase_sf"/>
</dbReference>
<dbReference type="EMBL" id="VLKE01000001">
    <property type="protein sequence ID" value="TWH68587.1"/>
    <property type="molecule type" value="Genomic_DNA"/>
</dbReference>
<evidence type="ECO:0000313" key="3">
    <source>
        <dbReference type="EMBL" id="TWH68587.1"/>
    </source>
</evidence>
<name>A0A562IC70_MICOL</name>
<keyword evidence="4" id="KW-1185">Reference proteome</keyword>
<organism evidence="3 4">
    <name type="scientific">Micromonospora olivasterospora</name>
    <dbReference type="NCBI Taxonomy" id="1880"/>
    <lineage>
        <taxon>Bacteria</taxon>
        <taxon>Bacillati</taxon>
        <taxon>Actinomycetota</taxon>
        <taxon>Actinomycetes</taxon>
        <taxon>Micromonosporales</taxon>
        <taxon>Micromonosporaceae</taxon>
        <taxon>Micromonospora</taxon>
    </lineage>
</organism>